<dbReference type="Pfam" id="PF12728">
    <property type="entry name" value="HTH_17"/>
    <property type="match status" value="1"/>
</dbReference>
<evidence type="ECO:0000313" key="4">
    <source>
        <dbReference type="Proteomes" id="UP001419910"/>
    </source>
</evidence>
<keyword evidence="4" id="KW-1185">Reference proteome</keyword>
<proteinExistence type="predicted"/>
<feature type="domain" description="Helix-turn-helix" evidence="2">
    <location>
        <begin position="77"/>
        <end position="123"/>
    </location>
</feature>
<gene>
    <name evidence="3" type="ORF">ABC974_28860</name>
</gene>
<feature type="region of interest" description="Disordered" evidence="1">
    <location>
        <begin position="38"/>
        <end position="70"/>
    </location>
</feature>
<name>A0ABU9YCX3_9SPHN</name>
<dbReference type="Proteomes" id="UP001419910">
    <property type="component" value="Unassembled WGS sequence"/>
</dbReference>
<dbReference type="RefSeq" id="WP_345840603.1">
    <property type="nucleotide sequence ID" value="NZ_JBDIME010000063.1"/>
</dbReference>
<dbReference type="InterPro" id="IPR041657">
    <property type="entry name" value="HTH_17"/>
</dbReference>
<organism evidence="3 4">
    <name type="scientific">Sphingomonas oligophenolica</name>
    <dbReference type="NCBI Taxonomy" id="301154"/>
    <lineage>
        <taxon>Bacteria</taxon>
        <taxon>Pseudomonadati</taxon>
        <taxon>Pseudomonadota</taxon>
        <taxon>Alphaproteobacteria</taxon>
        <taxon>Sphingomonadales</taxon>
        <taxon>Sphingomonadaceae</taxon>
        <taxon>Sphingomonas</taxon>
    </lineage>
</organism>
<evidence type="ECO:0000256" key="1">
    <source>
        <dbReference type="SAM" id="MobiDB-lite"/>
    </source>
</evidence>
<comment type="caution">
    <text evidence="3">The sequence shown here is derived from an EMBL/GenBank/DDBJ whole genome shotgun (WGS) entry which is preliminary data.</text>
</comment>
<sequence length="124" mass="13532">TKGKIHHLTQPRTAGHHIHPGHFSMKIPGQLSAEINTRTLERNDEMQPAPPAREAPAESPLADSRGHGVTPISVRISTAVKMTGIGRSKLYELIGEGAIDVVKIGSSTLIRVASLHRLLERNRR</sequence>
<dbReference type="EMBL" id="JBDIME010000063">
    <property type="protein sequence ID" value="MEN2793657.1"/>
    <property type="molecule type" value="Genomic_DNA"/>
</dbReference>
<protein>
    <submittedName>
        <fullName evidence="3">Helix-turn-helix domain-containing protein</fullName>
    </submittedName>
</protein>
<feature type="non-terminal residue" evidence="3">
    <location>
        <position position="1"/>
    </location>
</feature>
<evidence type="ECO:0000259" key="2">
    <source>
        <dbReference type="Pfam" id="PF12728"/>
    </source>
</evidence>
<accession>A0ABU9YCX3</accession>
<reference evidence="3 4" key="1">
    <citation type="submission" date="2024-05" db="EMBL/GenBank/DDBJ databases">
        <authorList>
            <person name="Liu Q."/>
            <person name="Xin Y.-H."/>
        </authorList>
    </citation>
    <scope>NUCLEOTIDE SEQUENCE [LARGE SCALE GENOMIC DNA]</scope>
    <source>
        <strain evidence="3 4">CGMCC 1.10181</strain>
    </source>
</reference>
<evidence type="ECO:0000313" key="3">
    <source>
        <dbReference type="EMBL" id="MEN2793657.1"/>
    </source>
</evidence>